<keyword evidence="3" id="KW-1185">Reference proteome</keyword>
<gene>
    <name evidence="2" type="ORF">FYK55_25815</name>
</gene>
<organism evidence="2 3">
    <name type="scientific">Roseiconus nitratireducens</name>
    <dbReference type="NCBI Taxonomy" id="2605748"/>
    <lineage>
        <taxon>Bacteria</taxon>
        <taxon>Pseudomonadati</taxon>
        <taxon>Planctomycetota</taxon>
        <taxon>Planctomycetia</taxon>
        <taxon>Pirellulales</taxon>
        <taxon>Pirellulaceae</taxon>
        <taxon>Roseiconus</taxon>
    </lineage>
</organism>
<dbReference type="RefSeq" id="WP_150079528.1">
    <property type="nucleotide sequence ID" value="NZ_VWOX01000023.1"/>
</dbReference>
<keyword evidence="1" id="KW-0812">Transmembrane</keyword>
<dbReference type="EMBL" id="VWOX01000023">
    <property type="protein sequence ID" value="KAA5539015.1"/>
    <property type="molecule type" value="Genomic_DNA"/>
</dbReference>
<name>A0A5M6D1N3_9BACT</name>
<keyword evidence="1" id="KW-1133">Transmembrane helix</keyword>
<accession>A0A5M6D1N3</accession>
<evidence type="ECO:0000313" key="3">
    <source>
        <dbReference type="Proteomes" id="UP000324479"/>
    </source>
</evidence>
<sequence>MARSFDGPCVRAAQAFLWFGMPNDKNPYRPPDRIRTTVERPVRRSRSMFVLFLLVLVTFSVSVILDLLWRVYFPPVM</sequence>
<keyword evidence="1" id="KW-0472">Membrane</keyword>
<comment type="caution">
    <text evidence="2">The sequence shown here is derived from an EMBL/GenBank/DDBJ whole genome shotgun (WGS) entry which is preliminary data.</text>
</comment>
<evidence type="ECO:0000313" key="2">
    <source>
        <dbReference type="EMBL" id="KAA5539015.1"/>
    </source>
</evidence>
<dbReference type="AlphaFoldDB" id="A0A5M6D1N3"/>
<proteinExistence type="predicted"/>
<reference evidence="2 3" key="1">
    <citation type="submission" date="2019-08" db="EMBL/GenBank/DDBJ databases">
        <authorList>
            <person name="Dhanesh K."/>
            <person name="Kumar G."/>
            <person name="Sasikala C."/>
            <person name="Venkata Ramana C."/>
        </authorList>
    </citation>
    <scope>NUCLEOTIDE SEQUENCE [LARGE SCALE GENOMIC DNA]</scope>
    <source>
        <strain evidence="2 3">JC645</strain>
    </source>
</reference>
<evidence type="ECO:0000256" key="1">
    <source>
        <dbReference type="SAM" id="Phobius"/>
    </source>
</evidence>
<feature type="transmembrane region" description="Helical" evidence="1">
    <location>
        <begin position="49"/>
        <end position="72"/>
    </location>
</feature>
<protein>
    <submittedName>
        <fullName evidence="2">Uncharacterized protein</fullName>
    </submittedName>
</protein>
<dbReference type="Proteomes" id="UP000324479">
    <property type="component" value="Unassembled WGS sequence"/>
</dbReference>